<keyword evidence="4" id="KW-1185">Reference proteome</keyword>
<reference evidence="3" key="2">
    <citation type="submission" date="2022-01" db="EMBL/GenBank/DDBJ databases">
        <authorList>
            <person name="Yamashiro T."/>
            <person name="Shiraishi A."/>
            <person name="Satake H."/>
            <person name="Nakayama K."/>
        </authorList>
    </citation>
    <scope>NUCLEOTIDE SEQUENCE</scope>
</reference>
<name>A0ABQ5JAQ7_9ASTR</name>
<evidence type="ECO:0000313" key="3">
    <source>
        <dbReference type="EMBL" id="GJU09594.1"/>
    </source>
</evidence>
<dbReference type="Pfam" id="PF26130">
    <property type="entry name" value="PB1-like"/>
    <property type="match status" value="1"/>
</dbReference>
<dbReference type="Proteomes" id="UP001151760">
    <property type="component" value="Unassembled WGS sequence"/>
</dbReference>
<keyword evidence="3" id="KW-0489">Methyltransferase</keyword>
<sequence length="886" mass="99839">MVLEGLTGWKLRRKKWTGTTERLIEDLESAYDNAPNMFSIRIHHGRKFRRYFDGHVNIFDMVDINIFIVVALNMMVVQLGYTCKSEPLYYNYLRPLTSLNEGLYALACEEDVCCLATLVRSFKLIEVYIEHGVTAVEPYTVRPPPHGVGVGGVGRDRATYRILPKTLCKSIAIIEHISKKMLLFTWHDSSEPTKEPVCDYVTPRSLPQYDFSTHCKDPICESITPRYMPHCMLTPPTDGSVITYTQLSGVQRVDTQDYVLPTIQSQFSDINLSFVSQQATASHVIKDVMRQLSFEETELDEEAGFGDVARSGIESFGLSHDDSYGVDDLYLNLNEPLDLNVSQIETQFELPVSKESDVVEDCVSFWEDVEQGNGQDDESAPSDGHFFYDVEGIDSVYETQYDVQSSEDAGTDDDDDFLVDEENEIIEPDVDVHLFGISMDVPFDNIGVTNLVPDNVLEGEDVDGFDSDRGNDNESSYYIRRRLAKLNREMEGVINASGQCQVLAAVGLDSNSRIYPLAYALVKAESRAIAQQHLQAQQAKPAVGQYGSGGSGVGVVIGLSVVDCAGGAGVGVGSQGSSHTRWTKRRVQTVRISLQKTTLTQPASQPSTNSQVLVTETRNADGRELGDEDDMSWYTDEMMEQAEKIADDLRDIAYYIVEKTSRDYSPLPSIGYFMELGRFEQYSGTWYYPISSQHNFQPLFVVLRMKTKSDESKNEKRAKGWREEFEYKISLFEINLMFGINAFDLDKGIDVMKDKVSQEHICEEEVPLKNNIGKQSGDLVEMPSEAVEQRMDDHVPDDIDSAKGEQVPNHVVNKEPKNVNEALMDDSWIVAMQEELNQFIANDVWALVPQHRHMTIIGTEWVFRNKLEENCIVSRNKARLVAQGYN</sequence>
<evidence type="ECO:0000256" key="1">
    <source>
        <dbReference type="SAM" id="MobiDB-lite"/>
    </source>
</evidence>
<keyword evidence="3" id="KW-0808">Transferase</keyword>
<feature type="compositionally biased region" description="Polar residues" evidence="1">
    <location>
        <begin position="598"/>
        <end position="617"/>
    </location>
</feature>
<proteinExistence type="predicted"/>
<evidence type="ECO:0000259" key="2">
    <source>
        <dbReference type="Pfam" id="PF26130"/>
    </source>
</evidence>
<feature type="domain" description="PB1-like" evidence="2">
    <location>
        <begin position="36"/>
        <end position="131"/>
    </location>
</feature>
<dbReference type="GO" id="GO:0008168">
    <property type="term" value="F:methyltransferase activity"/>
    <property type="evidence" value="ECO:0007669"/>
    <property type="project" value="UniProtKB-KW"/>
</dbReference>
<accession>A0ABQ5JAQ7</accession>
<feature type="region of interest" description="Disordered" evidence="1">
    <location>
        <begin position="598"/>
        <end position="629"/>
    </location>
</feature>
<protein>
    <submittedName>
        <fullName evidence="3">Ribosomal RNA small subunit methyltransferase</fullName>
    </submittedName>
</protein>
<comment type="caution">
    <text evidence="3">The sequence shown here is derived from an EMBL/GenBank/DDBJ whole genome shotgun (WGS) entry which is preliminary data.</text>
</comment>
<dbReference type="EMBL" id="BQNB010021741">
    <property type="protein sequence ID" value="GJU09594.1"/>
    <property type="molecule type" value="Genomic_DNA"/>
</dbReference>
<gene>
    <name evidence="3" type="ORF">Tco_1131990</name>
</gene>
<evidence type="ECO:0000313" key="4">
    <source>
        <dbReference type="Proteomes" id="UP001151760"/>
    </source>
</evidence>
<reference evidence="3" key="1">
    <citation type="journal article" date="2022" name="Int. J. Mol. Sci.">
        <title>Draft Genome of Tanacetum Coccineum: Genomic Comparison of Closely Related Tanacetum-Family Plants.</title>
        <authorList>
            <person name="Yamashiro T."/>
            <person name="Shiraishi A."/>
            <person name="Nakayama K."/>
            <person name="Satake H."/>
        </authorList>
    </citation>
    <scope>NUCLEOTIDE SEQUENCE</scope>
</reference>
<dbReference type="InterPro" id="IPR058594">
    <property type="entry name" value="PB1-like_dom_pln"/>
</dbReference>
<organism evidence="3 4">
    <name type="scientific">Tanacetum coccineum</name>
    <dbReference type="NCBI Taxonomy" id="301880"/>
    <lineage>
        <taxon>Eukaryota</taxon>
        <taxon>Viridiplantae</taxon>
        <taxon>Streptophyta</taxon>
        <taxon>Embryophyta</taxon>
        <taxon>Tracheophyta</taxon>
        <taxon>Spermatophyta</taxon>
        <taxon>Magnoliopsida</taxon>
        <taxon>eudicotyledons</taxon>
        <taxon>Gunneridae</taxon>
        <taxon>Pentapetalae</taxon>
        <taxon>asterids</taxon>
        <taxon>campanulids</taxon>
        <taxon>Asterales</taxon>
        <taxon>Asteraceae</taxon>
        <taxon>Asteroideae</taxon>
        <taxon>Anthemideae</taxon>
        <taxon>Anthemidinae</taxon>
        <taxon>Tanacetum</taxon>
    </lineage>
</organism>
<dbReference type="GO" id="GO:0032259">
    <property type="term" value="P:methylation"/>
    <property type="evidence" value="ECO:0007669"/>
    <property type="project" value="UniProtKB-KW"/>
</dbReference>